<dbReference type="InterPro" id="IPR001537">
    <property type="entry name" value="SpoU_MeTrfase"/>
</dbReference>
<keyword evidence="3 6" id="KW-0808">Transferase</keyword>
<dbReference type="InterPro" id="IPR029028">
    <property type="entry name" value="Alpha/beta_knot_MTases"/>
</dbReference>
<keyword evidence="4" id="KW-0949">S-adenosyl-L-methionine</keyword>
<proteinExistence type="inferred from homology"/>
<dbReference type="PIRSF" id="PIRSF004808">
    <property type="entry name" value="LasT"/>
    <property type="match status" value="1"/>
</dbReference>
<dbReference type="EMBL" id="UOFX01000076">
    <property type="protein sequence ID" value="VAX10662.1"/>
    <property type="molecule type" value="Genomic_DNA"/>
</dbReference>
<organism evidence="6">
    <name type="scientific">hydrothermal vent metagenome</name>
    <dbReference type="NCBI Taxonomy" id="652676"/>
    <lineage>
        <taxon>unclassified sequences</taxon>
        <taxon>metagenomes</taxon>
        <taxon>ecological metagenomes</taxon>
    </lineage>
</organism>
<gene>
    <name evidence="6" type="ORF">MNBD_GAMMA26-2409</name>
</gene>
<keyword evidence="2 6" id="KW-0489">Methyltransferase</keyword>
<evidence type="ECO:0000259" key="5">
    <source>
        <dbReference type="Pfam" id="PF00588"/>
    </source>
</evidence>
<dbReference type="InterPro" id="IPR004384">
    <property type="entry name" value="RNA_MeTrfase_TrmJ/LasT"/>
</dbReference>
<dbReference type="CDD" id="cd18093">
    <property type="entry name" value="SpoU-like_TrmJ"/>
    <property type="match status" value="1"/>
</dbReference>
<sequence length="244" mass="26923">MRLNNIRIVLIGTTHPGNIGAVARAMKNMCLEQLYLVEPKEFPCAEATARASGADDLLAKAKVCANLDEALEGCSLVVGASARMRSVAWPQFAPRDCAGLMLAESVRGHAALVFGRESSGLTNAEMDRCQYLVHIPSNEQYSSLNLSMAVQVLAYELYVTALDREAKQAPSEREVATADLMEGFIQHLEQTMEDIGFSDPRQSDKLLRRLRRLFNRARPDADELNILRGILSAAQGCKSQRRRS</sequence>
<evidence type="ECO:0000256" key="2">
    <source>
        <dbReference type="ARBA" id="ARBA00022603"/>
    </source>
</evidence>
<dbReference type="GO" id="GO:0003723">
    <property type="term" value="F:RNA binding"/>
    <property type="evidence" value="ECO:0007669"/>
    <property type="project" value="InterPro"/>
</dbReference>
<dbReference type="PANTHER" id="PTHR42786">
    <property type="entry name" value="TRNA/RRNA METHYLTRANSFERASE"/>
    <property type="match status" value="1"/>
</dbReference>
<dbReference type="AlphaFoldDB" id="A0A3B1B3F5"/>
<dbReference type="FunFam" id="3.40.1280.10:FF:000006">
    <property type="entry name" value="Uncharacterized tRNA/rRNA methyltransferase HI_0380"/>
    <property type="match status" value="1"/>
</dbReference>
<evidence type="ECO:0000256" key="3">
    <source>
        <dbReference type="ARBA" id="ARBA00022679"/>
    </source>
</evidence>
<dbReference type="Pfam" id="PF00588">
    <property type="entry name" value="SpoU_methylase"/>
    <property type="match status" value="1"/>
</dbReference>
<dbReference type="Gene3D" id="3.40.1280.10">
    <property type="match status" value="1"/>
</dbReference>
<dbReference type="GO" id="GO:0002128">
    <property type="term" value="P:tRNA nucleoside ribose methylation"/>
    <property type="evidence" value="ECO:0007669"/>
    <property type="project" value="TreeGrafter"/>
</dbReference>
<protein>
    <submittedName>
        <fullName evidence="6">tRNA (Cytidine(32)/uridine(32)-2'-O)-methyltransferase</fullName>
        <ecNumber evidence="6">2.1.1.200</ecNumber>
    </submittedName>
</protein>
<dbReference type="NCBIfam" id="TIGR00050">
    <property type="entry name" value="rRNA_methyl_1"/>
    <property type="match status" value="1"/>
</dbReference>
<accession>A0A3B1B3F5</accession>
<dbReference type="SUPFAM" id="SSF75217">
    <property type="entry name" value="alpha/beta knot"/>
    <property type="match status" value="1"/>
</dbReference>
<dbReference type="InterPro" id="IPR029026">
    <property type="entry name" value="tRNA_m1G_MTases_N"/>
</dbReference>
<reference evidence="6" key="1">
    <citation type="submission" date="2018-06" db="EMBL/GenBank/DDBJ databases">
        <authorList>
            <person name="Zhirakovskaya E."/>
        </authorList>
    </citation>
    <scope>NUCLEOTIDE SEQUENCE</scope>
</reference>
<dbReference type="Gene3D" id="1.10.8.590">
    <property type="match status" value="1"/>
</dbReference>
<dbReference type="GO" id="GO:0160206">
    <property type="term" value="F:tRNA (cytidine(32)/uridine(32)-2'-O)-methyltransferase activity"/>
    <property type="evidence" value="ECO:0007669"/>
    <property type="project" value="UniProtKB-EC"/>
</dbReference>
<evidence type="ECO:0000313" key="6">
    <source>
        <dbReference type="EMBL" id="VAX10662.1"/>
    </source>
</evidence>
<dbReference type="EC" id="2.1.1.200" evidence="6"/>
<name>A0A3B1B3F5_9ZZZZ</name>
<dbReference type="PANTHER" id="PTHR42786:SF2">
    <property type="entry name" value="TRNA (CYTIDINE_URIDINE-2'-O-)-METHYLTRANSFERASE TRMJ"/>
    <property type="match status" value="1"/>
</dbReference>
<comment type="similarity">
    <text evidence="1">Belongs to the class IV-like SAM-binding methyltransferase superfamily. RNA methyltransferase TrmH family.</text>
</comment>
<evidence type="ECO:0000256" key="4">
    <source>
        <dbReference type="ARBA" id="ARBA00022691"/>
    </source>
</evidence>
<dbReference type="GO" id="GO:0005829">
    <property type="term" value="C:cytosol"/>
    <property type="evidence" value="ECO:0007669"/>
    <property type="project" value="TreeGrafter"/>
</dbReference>
<evidence type="ECO:0000256" key="1">
    <source>
        <dbReference type="ARBA" id="ARBA00007228"/>
    </source>
</evidence>
<feature type="domain" description="tRNA/rRNA methyltransferase SpoU type" evidence="5">
    <location>
        <begin position="6"/>
        <end position="155"/>
    </location>
</feature>